<name>A0A0V0ZW33_9BILA</name>
<evidence type="ECO:0000313" key="2">
    <source>
        <dbReference type="Proteomes" id="UP000054783"/>
    </source>
</evidence>
<protein>
    <submittedName>
        <fullName evidence="1">Uncharacterized protein</fullName>
    </submittedName>
</protein>
<accession>A0A0V0ZW33</accession>
<proteinExistence type="predicted"/>
<evidence type="ECO:0000313" key="1">
    <source>
        <dbReference type="EMBL" id="KRY16703.1"/>
    </source>
</evidence>
<dbReference type="Proteomes" id="UP000054783">
    <property type="component" value="Unassembled WGS sequence"/>
</dbReference>
<dbReference type="AlphaFoldDB" id="A0A0V0ZW33"/>
<comment type="caution">
    <text evidence="1">The sequence shown here is derived from an EMBL/GenBank/DDBJ whole genome shotgun (WGS) entry which is preliminary data.</text>
</comment>
<reference evidence="1 2" key="1">
    <citation type="submission" date="2015-01" db="EMBL/GenBank/DDBJ databases">
        <title>Evolution of Trichinella species and genotypes.</title>
        <authorList>
            <person name="Korhonen P.K."/>
            <person name="Edoardo P."/>
            <person name="Giuseppe L.R."/>
            <person name="Gasser R.B."/>
        </authorList>
    </citation>
    <scope>NUCLEOTIDE SEQUENCE [LARGE SCALE GENOMIC DNA]</scope>
    <source>
        <strain evidence="1">ISS2496</strain>
    </source>
</reference>
<gene>
    <name evidence="1" type="ORF">T12_16917</name>
</gene>
<keyword evidence="2" id="KW-1185">Reference proteome</keyword>
<dbReference type="EMBL" id="JYDQ01000073">
    <property type="protein sequence ID" value="KRY16703.1"/>
    <property type="molecule type" value="Genomic_DNA"/>
</dbReference>
<feature type="non-terminal residue" evidence="1">
    <location>
        <position position="1"/>
    </location>
</feature>
<sequence>LVCPAFRPLTTDDRPPLVIPADLWDLVHPGRRDCLENHLRLNKLTTSCLLFDNTTVRYPAVPAVLLDTGDTRTPARRRKSNGHRLCRLRPVCPAHRVVRPFPEVPAVPVVRMDKYCTDCNLTIYNYEYHSNHHRRVVVYLLHKCLTCRFFKR</sequence>
<organism evidence="1 2">
    <name type="scientific">Trichinella patagoniensis</name>
    <dbReference type="NCBI Taxonomy" id="990121"/>
    <lineage>
        <taxon>Eukaryota</taxon>
        <taxon>Metazoa</taxon>
        <taxon>Ecdysozoa</taxon>
        <taxon>Nematoda</taxon>
        <taxon>Enoplea</taxon>
        <taxon>Dorylaimia</taxon>
        <taxon>Trichinellida</taxon>
        <taxon>Trichinellidae</taxon>
        <taxon>Trichinella</taxon>
    </lineage>
</organism>